<keyword evidence="3" id="KW-1185">Reference proteome</keyword>
<proteinExistence type="predicted"/>
<dbReference type="Proteomes" id="UP000606274">
    <property type="component" value="Unassembled WGS sequence"/>
</dbReference>
<accession>A0A8T0B1A3</accession>
<reference evidence="2" key="1">
    <citation type="submission" date="2020-08" db="EMBL/GenBank/DDBJ databases">
        <title>Chromosome-level assembly of Southern catfish (Silurus meridionalis) provides insights into visual adaptation to the nocturnal and benthic lifestyles.</title>
        <authorList>
            <person name="Zhang Y."/>
            <person name="Wang D."/>
            <person name="Peng Z."/>
        </authorList>
    </citation>
    <scope>NUCLEOTIDE SEQUENCE</scope>
    <source>
        <strain evidence="2">SWU-2019-XX</strain>
        <tissue evidence="2">Muscle</tissue>
    </source>
</reference>
<organism evidence="2 3">
    <name type="scientific">Silurus meridionalis</name>
    <name type="common">Southern catfish</name>
    <name type="synonym">Silurus soldatovi meridionalis</name>
    <dbReference type="NCBI Taxonomy" id="175797"/>
    <lineage>
        <taxon>Eukaryota</taxon>
        <taxon>Metazoa</taxon>
        <taxon>Chordata</taxon>
        <taxon>Craniata</taxon>
        <taxon>Vertebrata</taxon>
        <taxon>Euteleostomi</taxon>
        <taxon>Actinopterygii</taxon>
        <taxon>Neopterygii</taxon>
        <taxon>Teleostei</taxon>
        <taxon>Ostariophysi</taxon>
        <taxon>Siluriformes</taxon>
        <taxon>Siluridae</taxon>
        <taxon>Silurus</taxon>
    </lineage>
</organism>
<evidence type="ECO:0000256" key="1">
    <source>
        <dbReference type="SAM" id="MobiDB-lite"/>
    </source>
</evidence>
<dbReference type="EMBL" id="JABFDY010000012">
    <property type="protein sequence ID" value="KAF7699937.1"/>
    <property type="molecule type" value="Genomic_DNA"/>
</dbReference>
<name>A0A8T0B1A3_SILME</name>
<dbReference type="AlphaFoldDB" id="A0A8T0B1A3"/>
<comment type="caution">
    <text evidence="2">The sequence shown here is derived from an EMBL/GenBank/DDBJ whole genome shotgun (WGS) entry which is preliminary data.</text>
</comment>
<sequence>MMSGDKGVMEAVAVRIKNALLRLHSKGVDLEWNNDKLLLWYSTVGKKLESKKMSLRKRDQLKQLRAQVEASAYDKQTWARQGAVMETKIKRLENKLQLDKEYTTVLEGCCNSAGLPIPALRSAAINSKLESEIHSDSDENDVIACSSRALKISQTVRSSSPEPVNNQYNHHLNNTELRRRSPVMTRTRSGSVRKTLKSV</sequence>
<gene>
    <name evidence="2" type="ORF">HF521_002895</name>
</gene>
<evidence type="ECO:0000313" key="3">
    <source>
        <dbReference type="Proteomes" id="UP000606274"/>
    </source>
</evidence>
<protein>
    <submittedName>
        <fullName evidence="2">Uncharacterized protein</fullName>
    </submittedName>
</protein>
<feature type="compositionally biased region" description="Polar residues" evidence="1">
    <location>
        <begin position="184"/>
        <end position="193"/>
    </location>
</feature>
<evidence type="ECO:0000313" key="2">
    <source>
        <dbReference type="EMBL" id="KAF7699937.1"/>
    </source>
</evidence>
<feature type="region of interest" description="Disordered" evidence="1">
    <location>
        <begin position="180"/>
        <end position="199"/>
    </location>
</feature>